<accession>A0A2M8P1L3</accession>
<evidence type="ECO:0000256" key="4">
    <source>
        <dbReference type="SAM" id="MobiDB-lite"/>
    </source>
</evidence>
<gene>
    <name evidence="6" type="ORF">CUN51_03650</name>
</gene>
<reference evidence="6 7" key="1">
    <citation type="submission" date="2017-11" db="EMBL/GenBank/DDBJ databases">
        <title>Evolution of Phototrophy in the Chloroflexi Phylum Driven by Horizontal Gene Transfer.</title>
        <authorList>
            <person name="Ward L.M."/>
            <person name="Hemp J."/>
            <person name="Shih P.M."/>
            <person name="Mcglynn S.E."/>
            <person name="Fischer W."/>
        </authorList>
    </citation>
    <scope>NUCLEOTIDE SEQUENCE [LARGE SCALE GENOMIC DNA]</scope>
    <source>
        <strain evidence="6">CP2_2F</strain>
    </source>
</reference>
<dbReference type="Pfam" id="PF02384">
    <property type="entry name" value="N6_Mtase"/>
    <property type="match status" value="1"/>
</dbReference>
<dbReference type="InterPro" id="IPR029063">
    <property type="entry name" value="SAM-dependent_MTases_sf"/>
</dbReference>
<dbReference type="Proteomes" id="UP000228921">
    <property type="component" value="Unassembled WGS sequence"/>
</dbReference>
<keyword evidence="1" id="KW-0489">Methyltransferase</keyword>
<evidence type="ECO:0000256" key="3">
    <source>
        <dbReference type="ARBA" id="ARBA00022747"/>
    </source>
</evidence>
<dbReference type="InterPro" id="IPR003356">
    <property type="entry name" value="DNA_methylase_A-5"/>
</dbReference>
<dbReference type="AlphaFoldDB" id="A0A2M8P1L3"/>
<dbReference type="GO" id="GO:0003677">
    <property type="term" value="F:DNA binding"/>
    <property type="evidence" value="ECO:0007669"/>
    <property type="project" value="InterPro"/>
</dbReference>
<dbReference type="InterPro" id="IPR002052">
    <property type="entry name" value="DNA_methylase_N6_adenine_CS"/>
</dbReference>
<evidence type="ECO:0000256" key="1">
    <source>
        <dbReference type="ARBA" id="ARBA00022603"/>
    </source>
</evidence>
<dbReference type="EMBL" id="PGTK01000003">
    <property type="protein sequence ID" value="PJF31437.1"/>
    <property type="molecule type" value="Genomic_DNA"/>
</dbReference>
<dbReference type="GO" id="GO:0009307">
    <property type="term" value="P:DNA restriction-modification system"/>
    <property type="evidence" value="ECO:0007669"/>
    <property type="project" value="UniProtKB-KW"/>
</dbReference>
<dbReference type="GO" id="GO:0009007">
    <property type="term" value="F:site-specific DNA-methyltransferase (adenine-specific) activity"/>
    <property type="evidence" value="ECO:0007669"/>
    <property type="project" value="UniProtKB-EC"/>
</dbReference>
<keyword evidence="3" id="KW-0680">Restriction system</keyword>
<dbReference type="PANTHER" id="PTHR33841:SF4">
    <property type="entry name" value="RESTRICTION MODIFICATION SYSTEM DNA SPECIFICITY DOMAIN"/>
    <property type="match status" value="1"/>
</dbReference>
<dbReference type="GO" id="GO:0032259">
    <property type="term" value="P:methylation"/>
    <property type="evidence" value="ECO:0007669"/>
    <property type="project" value="UniProtKB-KW"/>
</dbReference>
<keyword evidence="2" id="KW-0808">Transferase</keyword>
<feature type="domain" description="DNA methylase adenine-specific" evidence="5">
    <location>
        <begin position="323"/>
        <end position="587"/>
    </location>
</feature>
<dbReference type="PROSITE" id="PS00092">
    <property type="entry name" value="N6_MTASE"/>
    <property type="match status" value="1"/>
</dbReference>
<evidence type="ECO:0000259" key="5">
    <source>
        <dbReference type="Pfam" id="PF02384"/>
    </source>
</evidence>
<evidence type="ECO:0000313" key="7">
    <source>
        <dbReference type="Proteomes" id="UP000228921"/>
    </source>
</evidence>
<dbReference type="SUPFAM" id="SSF53335">
    <property type="entry name" value="S-adenosyl-L-methionine-dependent methyltransferases"/>
    <property type="match status" value="1"/>
</dbReference>
<feature type="region of interest" description="Disordered" evidence="4">
    <location>
        <begin position="192"/>
        <end position="223"/>
    </location>
</feature>
<dbReference type="PRINTS" id="PR00507">
    <property type="entry name" value="N12N6MTFRASE"/>
</dbReference>
<proteinExistence type="predicted"/>
<comment type="caution">
    <text evidence="6">The sequence shown here is derived from an EMBL/GenBank/DDBJ whole genome shotgun (WGS) entry which is preliminary data.</text>
</comment>
<protein>
    <recommendedName>
        <fullName evidence="5">DNA methylase adenine-specific domain-containing protein</fullName>
    </recommendedName>
</protein>
<evidence type="ECO:0000313" key="6">
    <source>
        <dbReference type="EMBL" id="PJF31437.1"/>
    </source>
</evidence>
<dbReference type="GO" id="GO:0008170">
    <property type="term" value="F:N-methyltransferase activity"/>
    <property type="evidence" value="ECO:0007669"/>
    <property type="project" value="InterPro"/>
</dbReference>
<dbReference type="InterPro" id="IPR050953">
    <property type="entry name" value="N4_N6_ade-DNA_methylase"/>
</dbReference>
<name>A0A2M8P1L3_9CHLR</name>
<organism evidence="6 7">
    <name type="scientific">Candidatus Thermofonsia Clade 1 bacterium</name>
    <dbReference type="NCBI Taxonomy" id="2364210"/>
    <lineage>
        <taxon>Bacteria</taxon>
        <taxon>Bacillati</taxon>
        <taxon>Chloroflexota</taxon>
        <taxon>Candidatus Thermofontia</taxon>
        <taxon>Candidatus Thermofonsia Clade 1</taxon>
    </lineage>
</organism>
<dbReference type="PANTHER" id="PTHR33841">
    <property type="entry name" value="DNA METHYLTRANSFERASE YEEA-RELATED"/>
    <property type="match status" value="1"/>
</dbReference>
<evidence type="ECO:0000256" key="2">
    <source>
        <dbReference type="ARBA" id="ARBA00022679"/>
    </source>
</evidence>
<sequence>MIKTFSRQEVLNVAFARALHDERIVVAPESILEADGRRRIPDVIVKYRGLFTMIEGEIDDQAEAEEKAYQGALRRLGQGFAYIAIGVIYPAQLRNVPFSDLPRTFLNTQLRFTVLTISERERNFVRGGLNALREVLERAYDHLAEEKEVDLATEIIDQAVEQFAEVVLNRLYNREKIAKAIAEALEMPYQPKGKSKRKRTLDEAALDDDLPETEPQSRSEAEHYGGTCRIGGLVVMNALIFQELLSQHGSDVKNLMTALAEGTPVFTFTEHWRHILETINYYPIFHLARQVLSKLPSTPVVLDLFNELVRAALQIAEMRAALQHDLMGRVYHRLLAQAKYLGTYYTSVPAAILLLKLALNPRRWNAAWHDLDAIRQLRIADLACGSGTLLMAAADVVTDNHVDASARKGNLPRRAELQKALSEEMLYGYDVLASAVHLTASTLALRAPEQPFAKMNLFALPLGGADLKLGSLEFGNTFEIALQQDLFGSAVQVTGEGERTLYQAPLPKLDLCVMNPPFVRSVGGNLLFGSMPPHLRGDMQRRLQRMIQQRGLLASSTAGLGAVFAAIAHPYIKEGGRIALVLPKALLSGVAWAKTRQLLNQHYRLEYLVVSHDPEGWNFSYSTDLSEVLLVARKVTDDESGMPEGERPDLYALPKPKGNGTPTIHVIRRNPLAKAGYEGLVVINLHRRLRRALEALVTAWAATAPEPPPNLLTDQCAAAIEFGEKELGQMFLIKHEEAIKNWMLPCAFAQHELTLAAYSLLEGELRVPGLKGRSRIALCALGELGKLGPDRRNVHNALEPCRRRTLYPVFWGHDSNEVVTMAQQPSGYMRQRGKPLPKNRRVLAEDLLPLAGRLLLGERMWLKTQRLFAVRVSQPVLSNVWWSFTFNTPHENREKALTLWLNSSVHILMAVANRIETRGAWVQFKKGLLAKLPVLDVRMLSNAQLDKLAEAYDRLCEQTLLPFPQMGSDPVRAEIDKALSEALGLPDLSNLRMLLAQEPVISLKRL</sequence>
<dbReference type="Gene3D" id="3.40.50.150">
    <property type="entry name" value="Vaccinia Virus protein VP39"/>
    <property type="match status" value="1"/>
</dbReference>